<dbReference type="RefSeq" id="WP_386825437.1">
    <property type="nucleotide sequence ID" value="NZ_JBHTIF010000004.1"/>
</dbReference>
<gene>
    <name evidence="5" type="ORF">ACFQ0E_15730</name>
</gene>
<dbReference type="Gene3D" id="2.40.30.170">
    <property type="match status" value="1"/>
</dbReference>
<evidence type="ECO:0000259" key="4">
    <source>
        <dbReference type="Pfam" id="PF25967"/>
    </source>
</evidence>
<dbReference type="InterPro" id="IPR050465">
    <property type="entry name" value="UPF0194_transport"/>
</dbReference>
<sequence>MDVQKKSPQTATAWRSKAKIGIALAALLIVALLVVMRSGNAVAISERELVLDSVQKGSLDVTVDGFGQLVSARQQLLSSPSRATVKEIVLKPGAKVTAGSVIALLEDPELTQSVETAKQVVSESQANLRKLMLNNQRERLREQSSLAELVSQRQKTTVQREAEEKLVSSGIVSRLTFEQTVQNEKQLNQRIALANQSMAQLDLLHRESVNIQQDQVKQMQGNLAIAQSQLDRLTVKAGLDGVLLKLPVEVGQGLSPGQEVALVGSDADLIALIRVPQGQAQSVHIGNTAIIDTRDGKINGSVTRIVPIVANNTVEIEIKLPSTKGTSARPNLSVDCSIIGDRLENVKYVRRPAGVSPNTSAQVYVVAKGDSTARPKQVRFGRQAGQHIEVISGLEPGERLVVSDLAKYNLDGQPFGIESR</sequence>
<dbReference type="Gene3D" id="2.40.50.100">
    <property type="match status" value="1"/>
</dbReference>
<evidence type="ECO:0000313" key="5">
    <source>
        <dbReference type="EMBL" id="MFD0727045.1"/>
    </source>
</evidence>
<evidence type="ECO:0000313" key="6">
    <source>
        <dbReference type="Proteomes" id="UP001597110"/>
    </source>
</evidence>
<dbReference type="EMBL" id="JBHTIF010000004">
    <property type="protein sequence ID" value="MFD0727045.1"/>
    <property type="molecule type" value="Genomic_DNA"/>
</dbReference>
<dbReference type="PANTHER" id="PTHR32347:SF23">
    <property type="entry name" value="BLL5650 PROTEIN"/>
    <property type="match status" value="1"/>
</dbReference>
<protein>
    <submittedName>
        <fullName evidence="5">Efflux RND transporter periplasmic adaptor subunit</fullName>
    </submittedName>
</protein>
<reference evidence="6" key="1">
    <citation type="journal article" date="2019" name="Int. J. Syst. Evol. Microbiol.">
        <title>The Global Catalogue of Microorganisms (GCM) 10K type strain sequencing project: providing services to taxonomists for standard genome sequencing and annotation.</title>
        <authorList>
            <consortium name="The Broad Institute Genomics Platform"/>
            <consortium name="The Broad Institute Genome Sequencing Center for Infectious Disease"/>
            <person name="Wu L."/>
            <person name="Ma J."/>
        </authorList>
    </citation>
    <scope>NUCLEOTIDE SEQUENCE [LARGE SCALE GENOMIC DNA]</scope>
    <source>
        <strain evidence="6">CCUG 55585</strain>
    </source>
</reference>
<dbReference type="Proteomes" id="UP001597110">
    <property type="component" value="Unassembled WGS sequence"/>
</dbReference>
<feature type="domain" description="Multidrug resistance protein MdtA-like C-terminal permuted SH3" evidence="4">
    <location>
        <begin position="364"/>
        <end position="405"/>
    </location>
</feature>
<dbReference type="Gene3D" id="1.10.287.470">
    <property type="entry name" value="Helix hairpin bin"/>
    <property type="match status" value="1"/>
</dbReference>
<name>A0ABW2YFA5_9GAMM</name>
<accession>A0ABW2YFA5</accession>
<feature type="coiled-coil region" evidence="3">
    <location>
        <begin position="209"/>
        <end position="236"/>
    </location>
</feature>
<comment type="subcellular location">
    <subcellularLocation>
        <location evidence="1">Cell envelope</location>
    </subcellularLocation>
</comment>
<proteinExistence type="predicted"/>
<evidence type="ECO:0000256" key="1">
    <source>
        <dbReference type="ARBA" id="ARBA00004196"/>
    </source>
</evidence>
<dbReference type="Pfam" id="PF25967">
    <property type="entry name" value="RND-MFP_C"/>
    <property type="match status" value="1"/>
</dbReference>
<dbReference type="InterPro" id="IPR058627">
    <property type="entry name" value="MdtA-like_C"/>
</dbReference>
<keyword evidence="6" id="KW-1185">Reference proteome</keyword>
<dbReference type="Gene3D" id="2.40.420.20">
    <property type="match status" value="1"/>
</dbReference>
<keyword evidence="2 3" id="KW-0175">Coiled coil</keyword>
<evidence type="ECO:0000256" key="2">
    <source>
        <dbReference type="ARBA" id="ARBA00023054"/>
    </source>
</evidence>
<comment type="caution">
    <text evidence="5">The sequence shown here is derived from an EMBL/GenBank/DDBJ whole genome shotgun (WGS) entry which is preliminary data.</text>
</comment>
<organism evidence="5 6">
    <name type="scientific">Lysobacter brunescens</name>
    <dbReference type="NCBI Taxonomy" id="262323"/>
    <lineage>
        <taxon>Bacteria</taxon>
        <taxon>Pseudomonadati</taxon>
        <taxon>Pseudomonadota</taxon>
        <taxon>Gammaproteobacteria</taxon>
        <taxon>Lysobacterales</taxon>
        <taxon>Lysobacteraceae</taxon>
        <taxon>Lysobacter</taxon>
    </lineage>
</organism>
<dbReference type="PANTHER" id="PTHR32347">
    <property type="entry name" value="EFFLUX SYSTEM COMPONENT YKNX-RELATED"/>
    <property type="match status" value="1"/>
</dbReference>
<evidence type="ECO:0000256" key="3">
    <source>
        <dbReference type="SAM" id="Coils"/>
    </source>
</evidence>